<name>A0A1A0DFW9_ACEPA</name>
<dbReference type="RefSeq" id="WP_155116671.1">
    <property type="nucleotide sequence ID" value="NZ_LYUD01000089.1"/>
</dbReference>
<feature type="compositionally biased region" description="Polar residues" evidence="1">
    <location>
        <begin position="79"/>
        <end position="92"/>
    </location>
</feature>
<evidence type="ECO:0000313" key="4">
    <source>
        <dbReference type="Proteomes" id="UP000093796"/>
    </source>
</evidence>
<evidence type="ECO:0000256" key="2">
    <source>
        <dbReference type="SAM" id="SignalP"/>
    </source>
</evidence>
<dbReference type="OrthoDB" id="7224917at2"/>
<sequence>MSRIKQIIYTGMALGYLTMPAFAQSAPKPQKAASTPQSSMYSDGTGDNMIDKLNNAQLDQNYQGPYYLPGQKIPPFKSTPRSQLENADTVSKNNKDNSAKQLRENTIISK</sequence>
<gene>
    <name evidence="3" type="ORF">SRCM100623_00767</name>
</gene>
<accession>A0A1A0DFW9</accession>
<keyword evidence="2" id="KW-0732">Signal</keyword>
<dbReference type="EMBL" id="LYUD01000089">
    <property type="protein sequence ID" value="OAZ73567.1"/>
    <property type="molecule type" value="Genomic_DNA"/>
</dbReference>
<evidence type="ECO:0000313" key="3">
    <source>
        <dbReference type="EMBL" id="OAZ73567.1"/>
    </source>
</evidence>
<feature type="region of interest" description="Disordered" evidence="1">
    <location>
        <begin position="25"/>
        <end position="110"/>
    </location>
</feature>
<organism evidence="3 4">
    <name type="scientific">Acetobacter pasteurianus</name>
    <name type="common">Acetobacter turbidans</name>
    <dbReference type="NCBI Taxonomy" id="438"/>
    <lineage>
        <taxon>Bacteria</taxon>
        <taxon>Pseudomonadati</taxon>
        <taxon>Pseudomonadota</taxon>
        <taxon>Alphaproteobacteria</taxon>
        <taxon>Acetobacterales</taxon>
        <taxon>Acetobacteraceae</taxon>
        <taxon>Acetobacter</taxon>
    </lineage>
</organism>
<dbReference type="Proteomes" id="UP000093796">
    <property type="component" value="Unassembled WGS sequence"/>
</dbReference>
<protein>
    <submittedName>
        <fullName evidence="3">Uncharacterized protein</fullName>
    </submittedName>
</protein>
<feature type="compositionally biased region" description="Polar residues" evidence="1">
    <location>
        <begin position="32"/>
        <end position="42"/>
    </location>
</feature>
<dbReference type="PATRIC" id="fig|438.15.peg.900"/>
<evidence type="ECO:0000256" key="1">
    <source>
        <dbReference type="SAM" id="MobiDB-lite"/>
    </source>
</evidence>
<reference evidence="3 4" key="1">
    <citation type="submission" date="2016-05" db="EMBL/GenBank/DDBJ databases">
        <title>Genome sequencing of Acetobacter pasteurianus strain SRCM100623.</title>
        <authorList>
            <person name="Song Y.R."/>
        </authorList>
    </citation>
    <scope>NUCLEOTIDE SEQUENCE [LARGE SCALE GENOMIC DNA]</scope>
    <source>
        <strain evidence="3 4">SRCM100623</strain>
    </source>
</reference>
<feature type="chain" id="PRO_5008289393" evidence="2">
    <location>
        <begin position="24"/>
        <end position="110"/>
    </location>
</feature>
<feature type="compositionally biased region" description="Polar residues" evidence="1">
    <location>
        <begin position="54"/>
        <end position="63"/>
    </location>
</feature>
<feature type="compositionally biased region" description="Basic and acidic residues" evidence="1">
    <location>
        <begin position="93"/>
        <end position="103"/>
    </location>
</feature>
<dbReference type="AlphaFoldDB" id="A0A1A0DFW9"/>
<proteinExistence type="predicted"/>
<feature type="signal peptide" evidence="2">
    <location>
        <begin position="1"/>
        <end position="23"/>
    </location>
</feature>
<comment type="caution">
    <text evidence="3">The sequence shown here is derived from an EMBL/GenBank/DDBJ whole genome shotgun (WGS) entry which is preliminary data.</text>
</comment>